<gene>
    <name evidence="2" type="primary">PmlGA01_100026600</name>
    <name evidence="2" type="ORF">PMLGA01_100026600</name>
</gene>
<reference evidence="2 3" key="1">
    <citation type="submission" date="2016-06" db="EMBL/GenBank/DDBJ databases">
        <authorList>
            <consortium name="Pathogen Informatics"/>
        </authorList>
    </citation>
    <scope>NUCLEOTIDE SEQUENCE [LARGE SCALE GENOMIC DNA]</scope>
    <source>
        <strain evidence="2">PmlGA01</strain>
    </source>
</reference>
<dbReference type="Proteomes" id="UP000219799">
    <property type="component" value="Chromosome 10"/>
</dbReference>
<accession>A0A1C3KDW7</accession>
<evidence type="ECO:0000313" key="2">
    <source>
        <dbReference type="EMBL" id="SBT71785.1"/>
    </source>
</evidence>
<feature type="compositionally biased region" description="Acidic residues" evidence="1">
    <location>
        <begin position="39"/>
        <end position="61"/>
    </location>
</feature>
<feature type="compositionally biased region" description="Basic and acidic residues" evidence="1">
    <location>
        <begin position="20"/>
        <end position="38"/>
    </location>
</feature>
<feature type="compositionally biased region" description="Acidic residues" evidence="1">
    <location>
        <begin position="1"/>
        <end position="19"/>
    </location>
</feature>
<feature type="compositionally biased region" description="Basic and acidic residues" evidence="1">
    <location>
        <begin position="93"/>
        <end position="118"/>
    </location>
</feature>
<sequence length="458" mass="54237">GEAGEVGEVEEVGEAEEKDEEKRKKKVEEDKEEEKIAEIVEEVEKEEAEEKVEEVEEVEKEEAEKEVAEKTSARKKPKPKQKVKVRQKHKVAKEKEKKRESEIKKGMGGERENRKDAEGNEVGNVVGIDVGISLDNDKRGDEVNVERRKRRNGNHLLKEENKQLKNVHKYNLKNNEVDKILKKYLNLKREENVQREGAYGNAINDILDIKEKKFKIDTINFFSNFKSEECFHDILFFFDSYDKKLKKKKTNKNKYKTEKFKKEIKIVQIVRCFAEIENISNSKSTTDKRKQSCNDHDQNNKNTWCNNKNKMYLLYDHIQDESIINQFNKNKMYHIIFNRQKEYTKESRAFRMLQQWNDTNKLIMLRDKLEEIKKRKILSNIPLSYIQLLKDKLMCSILNICCLNNYSLSKYEFEFPPYPLLYQQKYAHDTLDKKKLNTSYGANYSLKMGTAIRVLASK</sequence>
<evidence type="ECO:0000256" key="1">
    <source>
        <dbReference type="SAM" id="MobiDB-lite"/>
    </source>
</evidence>
<evidence type="ECO:0000313" key="3">
    <source>
        <dbReference type="Proteomes" id="UP000219799"/>
    </source>
</evidence>
<protein>
    <submittedName>
        <fullName evidence="2">Uncharacterized protein</fullName>
    </submittedName>
</protein>
<dbReference type="AlphaFoldDB" id="A0A1C3KDW7"/>
<dbReference type="EMBL" id="LT594498">
    <property type="protein sequence ID" value="SBT71785.1"/>
    <property type="molecule type" value="Genomic_DNA"/>
</dbReference>
<feature type="compositionally biased region" description="Basic and acidic residues" evidence="1">
    <location>
        <begin position="62"/>
        <end position="72"/>
    </location>
</feature>
<name>A0A1C3KDW7_PLAMA</name>
<proteinExistence type="predicted"/>
<organism evidence="2 3">
    <name type="scientific">Plasmodium malariae</name>
    <dbReference type="NCBI Taxonomy" id="5858"/>
    <lineage>
        <taxon>Eukaryota</taxon>
        <taxon>Sar</taxon>
        <taxon>Alveolata</taxon>
        <taxon>Apicomplexa</taxon>
        <taxon>Aconoidasida</taxon>
        <taxon>Haemosporida</taxon>
        <taxon>Plasmodiidae</taxon>
        <taxon>Plasmodium</taxon>
        <taxon>Plasmodium (Plasmodium)</taxon>
    </lineage>
</organism>
<feature type="non-terminal residue" evidence="2">
    <location>
        <position position="1"/>
    </location>
</feature>
<feature type="compositionally biased region" description="Basic residues" evidence="1">
    <location>
        <begin position="73"/>
        <end position="92"/>
    </location>
</feature>
<feature type="region of interest" description="Disordered" evidence="1">
    <location>
        <begin position="1"/>
        <end position="122"/>
    </location>
</feature>
<dbReference type="VEuPathDB" id="PlasmoDB:PmUG01_10035400"/>